<name>A0A834J8B6_VESVU</name>
<sequence length="127" mass="14581">MFEASSSNRDNSYNLPHQRVIKQFSIATKFRIIFDTSACTGIGTSLNDNLIRSYRINHKHSSFVHLSVAHLEFVNNLMIEGFIASLKKFCIHKRGNAFHIYLNNATTFIGENCELKDLWKSENKLLS</sequence>
<evidence type="ECO:0000313" key="1">
    <source>
        <dbReference type="EMBL" id="KAF7383558.1"/>
    </source>
</evidence>
<accession>A0A834J8B6</accession>
<evidence type="ECO:0000313" key="2">
    <source>
        <dbReference type="Proteomes" id="UP000614350"/>
    </source>
</evidence>
<comment type="caution">
    <text evidence="1">The sequence shown here is derived from an EMBL/GenBank/DDBJ whole genome shotgun (WGS) entry which is preliminary data.</text>
</comment>
<gene>
    <name evidence="1" type="ORF">HZH66_012908</name>
</gene>
<dbReference type="Proteomes" id="UP000614350">
    <property type="component" value="Unassembled WGS sequence"/>
</dbReference>
<protein>
    <submittedName>
        <fullName evidence="1">Uncharacterized protein</fullName>
    </submittedName>
</protein>
<proteinExistence type="predicted"/>
<dbReference type="EMBL" id="JACSEA010000017">
    <property type="protein sequence ID" value="KAF7383558.1"/>
    <property type="molecule type" value="Genomic_DNA"/>
</dbReference>
<reference evidence="1" key="1">
    <citation type="journal article" date="2020" name="G3 (Bethesda)">
        <title>High-Quality Assemblies for Three Invasive Social Wasps from the &lt;i&gt;Vespula&lt;/i&gt; Genus.</title>
        <authorList>
            <person name="Harrop T.W.R."/>
            <person name="Guhlin J."/>
            <person name="McLaughlin G.M."/>
            <person name="Permina E."/>
            <person name="Stockwell P."/>
            <person name="Gilligan J."/>
            <person name="Le Lec M.F."/>
            <person name="Gruber M.A.M."/>
            <person name="Quinn O."/>
            <person name="Lovegrove M."/>
            <person name="Duncan E.J."/>
            <person name="Remnant E.J."/>
            <person name="Van Eeckhoven J."/>
            <person name="Graham B."/>
            <person name="Knapp R.A."/>
            <person name="Langford K.W."/>
            <person name="Kronenberg Z."/>
            <person name="Press M.O."/>
            <person name="Eacker S.M."/>
            <person name="Wilson-Rankin E.E."/>
            <person name="Purcell J."/>
            <person name="Lester P.J."/>
            <person name="Dearden P.K."/>
        </authorList>
    </citation>
    <scope>NUCLEOTIDE SEQUENCE</scope>
    <source>
        <strain evidence="1">Marl-1</strain>
    </source>
</reference>
<organism evidence="1 2">
    <name type="scientific">Vespula vulgaris</name>
    <name type="common">Yellow jacket</name>
    <name type="synonym">Wasp</name>
    <dbReference type="NCBI Taxonomy" id="7454"/>
    <lineage>
        <taxon>Eukaryota</taxon>
        <taxon>Metazoa</taxon>
        <taxon>Ecdysozoa</taxon>
        <taxon>Arthropoda</taxon>
        <taxon>Hexapoda</taxon>
        <taxon>Insecta</taxon>
        <taxon>Pterygota</taxon>
        <taxon>Neoptera</taxon>
        <taxon>Endopterygota</taxon>
        <taxon>Hymenoptera</taxon>
        <taxon>Apocrita</taxon>
        <taxon>Aculeata</taxon>
        <taxon>Vespoidea</taxon>
        <taxon>Vespidae</taxon>
        <taxon>Vespinae</taxon>
        <taxon>Vespula</taxon>
    </lineage>
</organism>
<dbReference type="AlphaFoldDB" id="A0A834J8B6"/>
<keyword evidence="2" id="KW-1185">Reference proteome</keyword>